<dbReference type="InterPro" id="IPR036388">
    <property type="entry name" value="WH-like_DNA-bd_sf"/>
</dbReference>
<evidence type="ECO:0000313" key="2">
    <source>
        <dbReference type="EMBL" id="EDV28831.1"/>
    </source>
</evidence>
<dbReference type="AlphaFoldDB" id="B3RLR6"/>
<dbReference type="GO" id="GO:0070513">
    <property type="term" value="F:death domain binding"/>
    <property type="evidence" value="ECO:0007669"/>
    <property type="project" value="InterPro"/>
</dbReference>
<evidence type="ECO:0000313" key="3">
    <source>
        <dbReference type="Proteomes" id="UP000009022"/>
    </source>
</evidence>
<dbReference type="PANTHER" id="PTHR15034">
    <property type="entry name" value="DEATH DOMAIN-CONTAINING PROTEIN CRADD"/>
    <property type="match status" value="1"/>
</dbReference>
<dbReference type="PROSITE" id="PS50209">
    <property type="entry name" value="CARD"/>
    <property type="match status" value="2"/>
</dbReference>
<dbReference type="GeneID" id="6749248"/>
<dbReference type="GO" id="GO:0005737">
    <property type="term" value="C:cytoplasm"/>
    <property type="evidence" value="ECO:0000318"/>
    <property type="project" value="GO_Central"/>
</dbReference>
<dbReference type="InterPro" id="IPR001315">
    <property type="entry name" value="CARD"/>
</dbReference>
<name>B3RLR6_TRIAD</name>
<proteinExistence type="predicted"/>
<gene>
    <name evidence="2" type="ORF">TRIADDRAFT_52095</name>
</gene>
<dbReference type="OrthoDB" id="6078042at2759"/>
<sequence length="749" mass="85265">MEGWNNIDNALHIYENHLCHDLPIEGLLTEIKNENLISEEEYQLINSKSSRKQKNRTLCSMLKSKKEKKTNMTSFCNLLCMQPEPKIQNCGWILHDVANDPVGLNYIRDFICALQEGKCKNNLIRIMIIGPENVGKTTLLKVLIKQSLLANEAPTQVASGNHPLIELITFDTGDMVKTGLGTLADSKVGLAVLQSPSLQVTRQTLSNMKSQRTNVFDKLLRSKYNKLRPKLSKIQEANTDSNEKINDAIQQRNNSKSDITYYARMNEWLSSVHGCKGLSHGLEGNVRNEITIDGKNYELPIVIVIGSHADKIVANNEEEKNRKIQAAYNKISHEFGRKAFSKHLYLSHLAMNGDGNDNSKATQDLRDEIRKRLCQTFTKIAEKLPFITDPIPVRWYEIIQILRGEREDKTIKKLLTKTQVKDLIDKHHLSKQGEKLDSLLSYLHNIGQIVYCDKDEILSNWVVSDIDWLIEISRCLQKRKWNNGRVKLYQNCASFRISPGIDLIIDKLSTVIGLQLVYRHPNLKSKEVRRRLTETAVELNVKDVIESALRIILTKWMPNMSHIRIKVSVKCPRCGELVNIEDGLSDDKSFLDCLNCECTWLSSYQLKPWLDKIPVDASSDNGEDTPMSLTEEEGASKIPKCKISGIGMLEIHKQILRSHYVKIIGECQSSVKPICNHLYGREILTFYLKEIILCQPTDYEKMGKLLDILQECGNRAFGVFCEVLSTINSPVIKILENAERENGKEPKGN</sequence>
<dbReference type="Pfam" id="PF00619">
    <property type="entry name" value="CARD"/>
    <property type="match status" value="2"/>
</dbReference>
<dbReference type="RefSeq" id="XP_002108033.1">
    <property type="nucleotide sequence ID" value="XM_002107997.1"/>
</dbReference>
<dbReference type="InParanoid" id="B3RLR6"/>
<dbReference type="CDD" id="cd01671">
    <property type="entry name" value="CARD"/>
    <property type="match status" value="2"/>
</dbReference>
<dbReference type="InterPro" id="IPR011029">
    <property type="entry name" value="DEATH-like_dom_sf"/>
</dbReference>
<dbReference type="SUPFAM" id="SSF47986">
    <property type="entry name" value="DEATH domain"/>
    <property type="match status" value="2"/>
</dbReference>
<dbReference type="Proteomes" id="UP000009022">
    <property type="component" value="Unassembled WGS sequence"/>
</dbReference>
<feature type="domain" description="CARD" evidence="1">
    <location>
        <begin position="648"/>
        <end position="739"/>
    </location>
</feature>
<dbReference type="InterPro" id="IPR037939">
    <property type="entry name" value="CRADD"/>
</dbReference>
<feature type="domain" description="CARD" evidence="1">
    <location>
        <begin position="16"/>
        <end position="65"/>
    </location>
</feature>
<dbReference type="Gene3D" id="1.10.533.10">
    <property type="entry name" value="Death Domain, Fas"/>
    <property type="match status" value="2"/>
</dbReference>
<dbReference type="Gene3D" id="1.20.120.430">
    <property type="entry name" value="tRNA modification GTPase MnmE domain 2"/>
    <property type="match status" value="1"/>
</dbReference>
<dbReference type="PANTHER" id="PTHR15034:SF5">
    <property type="entry name" value="DEATH DOMAIN-CONTAINING PROTEIN CRADD"/>
    <property type="match status" value="1"/>
</dbReference>
<organism evidence="2 3">
    <name type="scientific">Trichoplax adhaerens</name>
    <name type="common">Trichoplax reptans</name>
    <dbReference type="NCBI Taxonomy" id="10228"/>
    <lineage>
        <taxon>Eukaryota</taxon>
        <taxon>Metazoa</taxon>
        <taxon>Placozoa</taxon>
        <taxon>Uniplacotomia</taxon>
        <taxon>Trichoplacea</taxon>
        <taxon>Trichoplacidae</taxon>
        <taxon>Trichoplax</taxon>
    </lineage>
</organism>
<keyword evidence="3" id="KW-1185">Reference proteome</keyword>
<dbReference type="eggNOG" id="ENOG502S3ZU">
    <property type="taxonomic scope" value="Eukaryota"/>
</dbReference>
<dbReference type="SUPFAM" id="SSF52540">
    <property type="entry name" value="P-loop containing nucleoside triphosphate hydrolases"/>
    <property type="match status" value="1"/>
</dbReference>
<dbReference type="HOGENOM" id="CLU_015649_0_0_1"/>
<accession>B3RLR6</accession>
<reference evidence="2 3" key="1">
    <citation type="journal article" date="2008" name="Nature">
        <title>The Trichoplax genome and the nature of placozoans.</title>
        <authorList>
            <person name="Srivastava M."/>
            <person name="Begovic E."/>
            <person name="Chapman J."/>
            <person name="Putnam N.H."/>
            <person name="Hellsten U."/>
            <person name="Kawashima T."/>
            <person name="Kuo A."/>
            <person name="Mitros T."/>
            <person name="Salamov A."/>
            <person name="Carpenter M.L."/>
            <person name="Signorovitch A.Y."/>
            <person name="Moreno M.A."/>
            <person name="Kamm K."/>
            <person name="Grimwood J."/>
            <person name="Schmutz J."/>
            <person name="Shapiro H."/>
            <person name="Grigoriev I.V."/>
            <person name="Buss L.W."/>
            <person name="Schierwater B."/>
            <person name="Dellaporta S.L."/>
            <person name="Rokhsar D.S."/>
        </authorList>
    </citation>
    <scope>NUCLEOTIDE SEQUENCE [LARGE SCALE GENOMIC DNA]</scope>
    <source>
        <strain evidence="2 3">Grell-BS-1999</strain>
    </source>
</reference>
<dbReference type="GO" id="GO:0002020">
    <property type="term" value="F:protease binding"/>
    <property type="evidence" value="ECO:0007669"/>
    <property type="project" value="InterPro"/>
</dbReference>
<dbReference type="PhylomeDB" id="B3RLR6"/>
<evidence type="ECO:0000259" key="1">
    <source>
        <dbReference type="PROSITE" id="PS50209"/>
    </source>
</evidence>
<dbReference type="KEGG" id="tad:TRIADDRAFT_52095"/>
<dbReference type="EMBL" id="DS985241">
    <property type="protein sequence ID" value="EDV28831.1"/>
    <property type="molecule type" value="Genomic_DNA"/>
</dbReference>
<dbReference type="Gene3D" id="3.40.50.300">
    <property type="entry name" value="P-loop containing nucleotide triphosphate hydrolases"/>
    <property type="match status" value="1"/>
</dbReference>
<dbReference type="GO" id="GO:2001235">
    <property type="term" value="P:positive regulation of apoptotic signaling pathway"/>
    <property type="evidence" value="ECO:0000318"/>
    <property type="project" value="GO_Central"/>
</dbReference>
<dbReference type="InterPro" id="IPR027417">
    <property type="entry name" value="P-loop_NTPase"/>
</dbReference>
<dbReference type="Gene3D" id="1.10.10.10">
    <property type="entry name" value="Winged helix-like DNA-binding domain superfamily/Winged helix DNA-binding domain"/>
    <property type="match status" value="1"/>
</dbReference>
<dbReference type="CTD" id="6749248"/>
<protein>
    <recommendedName>
        <fullName evidence="1">CARD domain-containing protein</fullName>
    </recommendedName>
</protein>
<dbReference type="InterPro" id="IPR027368">
    <property type="entry name" value="MnmE_dom2"/>
</dbReference>